<sequence length="50" mass="5830">MANTNFKFQKRQKELDRKKKQQEKALRKQEKSDPEDEAGVLPEEIADAAL</sequence>
<organism evidence="2 3">
    <name type="scientific">Geomonas diazotrophica</name>
    <dbReference type="NCBI Taxonomy" id="2843197"/>
    <lineage>
        <taxon>Bacteria</taxon>
        <taxon>Pseudomonadati</taxon>
        <taxon>Thermodesulfobacteriota</taxon>
        <taxon>Desulfuromonadia</taxon>
        <taxon>Geobacterales</taxon>
        <taxon>Geobacteraceae</taxon>
        <taxon>Geomonas</taxon>
    </lineage>
</organism>
<proteinExistence type="predicted"/>
<feature type="region of interest" description="Disordered" evidence="1">
    <location>
        <begin position="1"/>
        <end position="50"/>
    </location>
</feature>
<name>A0ABX8JMJ7_9BACT</name>
<keyword evidence="3" id="KW-1185">Reference proteome</keyword>
<reference evidence="2 3" key="1">
    <citation type="submission" date="2021-06" db="EMBL/GenBank/DDBJ databases">
        <title>Gemonas diversity in paddy soil.</title>
        <authorList>
            <person name="Liu G."/>
        </authorList>
    </citation>
    <scope>NUCLEOTIDE SEQUENCE [LARGE SCALE GENOMIC DNA]</scope>
    <source>
        <strain evidence="2 3">RG29</strain>
    </source>
</reference>
<dbReference type="Proteomes" id="UP000683493">
    <property type="component" value="Chromosome"/>
</dbReference>
<evidence type="ECO:0000313" key="2">
    <source>
        <dbReference type="EMBL" id="QWV98792.1"/>
    </source>
</evidence>
<feature type="compositionally biased region" description="Basic and acidic residues" evidence="1">
    <location>
        <begin position="11"/>
        <end position="32"/>
    </location>
</feature>
<dbReference type="EMBL" id="CP076724">
    <property type="protein sequence ID" value="QWV98792.1"/>
    <property type="molecule type" value="Genomic_DNA"/>
</dbReference>
<evidence type="ECO:0000313" key="3">
    <source>
        <dbReference type="Proteomes" id="UP000683493"/>
    </source>
</evidence>
<gene>
    <name evidence="2" type="ORF">KP005_05760</name>
</gene>
<accession>A0ABX8JMJ7</accession>
<evidence type="ECO:0000256" key="1">
    <source>
        <dbReference type="SAM" id="MobiDB-lite"/>
    </source>
</evidence>
<protein>
    <submittedName>
        <fullName evidence="2">Uncharacterized protein</fullName>
    </submittedName>
</protein>